<sequence>MALWLVAGVGLLLAVFLWTSYQDQMALAKANSKNLVEVLETRLDATLRRAQVTLEDLASELPLEALNLAARERYAERLHQRLARLARNFPEISGLVVIDRDGNALYLSQRIETGPPATAVGRAYYDLLRANPQTPIVFSEVLPGRLSGRPHVFIAVPIRDKAGGFAGIALAPLQLDHFRTLVSGIRIGPQGVVTLRRSDDATLVMRIPDRPDAVNQVPGSSRMLDSIRAGGREGTVRFRAVIDGVERIYAYKAVGSYPFYIAVGLATSDVLAQWQRTAALSVAAVLLGLAGLIWLMWRRGRAEYALELAAGRLEESNDRFQRLLDSVGEGICGLDVEGRVSFVNPAGEAVLGVREPEAATAVLQRLQPAGEEVDGLASPWVRILEGLSRGEGLAAVEARLAREDGSTLFVDCTLNPLVEDGRRVGGVLLLSDVTARRSAALAQERYRQELENTVSERTRELLAAKVAAEAANVAKSAFLANMSHEIRTPLNAITGLVHLLRKDEPTPRQAERLAKVDASGRHLMSLINDILDLSKIEAGKLVLEENDFALEQVLDQIASVIGESARQKGLTVAIDTDHVPVWLRGDLLRIRQALLNFAANAVKFTEQGGLVLASELLEERDGRLLVRFSVRDTGIGITPQVRARLFQEFEQADSSTTRKFGGTGLGLAITQRLARLMGGEVGCDSVPGQGSTFWFSAWIRRGQGLRTLAERPASADRTLREQHSGAHVLLAEDNAINTEVALELLHAVGLWVDLAGNGRIAVEKAGATPYDLVLMDVQMPEMDGLEACRAIRRLPGWAQRPIVAMTANAFAEDRAACLDAGMNDFVAKPVEPDTLYACLLKWLPRAVGERAATAAAAPVAPAPSKQDLLLTRLALVPGLDLERGLRILRNNAGRYLELLRMLAERNVQDLAALKRALADGDLQEAEHLTHWLKGSVGNLGLVAMLDASTRLNQLLRHPGADPQAMAALLARLDSAQHELWKVLSSADPD</sequence>
<dbReference type="PANTHER" id="PTHR45339">
    <property type="entry name" value="HYBRID SIGNAL TRANSDUCTION HISTIDINE KINASE J"/>
    <property type="match status" value="1"/>
</dbReference>
<evidence type="ECO:0000313" key="27">
    <source>
        <dbReference type="Proteomes" id="UP000007883"/>
    </source>
</evidence>
<dbReference type="InterPro" id="IPR011006">
    <property type="entry name" value="CheY-like_superfamily"/>
</dbReference>
<dbReference type="Proteomes" id="UP000007883">
    <property type="component" value="Chromosome"/>
</dbReference>
<dbReference type="InterPro" id="IPR000700">
    <property type="entry name" value="PAS-assoc_C"/>
</dbReference>
<keyword evidence="7 20" id="KW-0812">Transmembrane</keyword>
<keyword evidence="4" id="KW-1003">Cell membrane</keyword>
<evidence type="ECO:0000256" key="11">
    <source>
        <dbReference type="ARBA" id="ARBA00022840"/>
    </source>
</evidence>
<dbReference type="CDD" id="cd18773">
    <property type="entry name" value="PDC1_HK_sensor"/>
    <property type="match status" value="1"/>
</dbReference>
<feature type="domain" description="HPt" evidence="25">
    <location>
        <begin position="891"/>
        <end position="986"/>
    </location>
</feature>
<evidence type="ECO:0000256" key="19">
    <source>
        <dbReference type="PROSITE-ProRule" id="PRU00169"/>
    </source>
</evidence>
<evidence type="ECO:0000313" key="26">
    <source>
        <dbReference type="EMBL" id="BAL95600.1"/>
    </source>
</evidence>
<organism evidence="26 27">
    <name type="scientific">Rubrivivax gelatinosus (strain NBRC 100245 / IL144)</name>
    <dbReference type="NCBI Taxonomy" id="983917"/>
    <lineage>
        <taxon>Bacteria</taxon>
        <taxon>Pseudomonadati</taxon>
        <taxon>Pseudomonadota</taxon>
        <taxon>Betaproteobacteria</taxon>
        <taxon>Burkholderiales</taxon>
        <taxon>Sphaerotilaceae</taxon>
        <taxon>Rubrivivax</taxon>
    </lineage>
</organism>
<reference evidence="26 27" key="1">
    <citation type="journal article" date="2012" name="J. Bacteriol.">
        <title>Complete genome sequence of phototrophic betaproteobacterium Rubrivivax gelatinosus IL144.</title>
        <authorList>
            <person name="Nagashima S."/>
            <person name="Kamimura A."/>
            <person name="Shimizu T."/>
            <person name="Nakamura-isaki S."/>
            <person name="Aono E."/>
            <person name="Sakamoto K."/>
            <person name="Ichikawa N."/>
            <person name="Nakazawa H."/>
            <person name="Sekine M."/>
            <person name="Yamazaki S."/>
            <person name="Fujita N."/>
            <person name="Shimada K."/>
            <person name="Hanada S."/>
            <person name="Nagashima K.V.P."/>
        </authorList>
    </citation>
    <scope>NUCLEOTIDE SEQUENCE [LARGE SCALE GENOMIC DNA]</scope>
    <source>
        <strain evidence="27">NBRC 100245 / IL144</strain>
    </source>
</reference>
<dbReference type="PROSITE" id="PS50110">
    <property type="entry name" value="RESPONSE_REGULATORY"/>
    <property type="match status" value="1"/>
</dbReference>
<dbReference type="Pfam" id="PF02518">
    <property type="entry name" value="HATPase_c"/>
    <property type="match status" value="1"/>
</dbReference>
<feature type="domain" description="Histidine kinase" evidence="21">
    <location>
        <begin position="481"/>
        <end position="701"/>
    </location>
</feature>
<dbReference type="CDD" id="cd00082">
    <property type="entry name" value="HisKA"/>
    <property type="match status" value="1"/>
</dbReference>
<keyword evidence="8" id="KW-0732">Signal</keyword>
<dbReference type="PANTHER" id="PTHR45339:SF1">
    <property type="entry name" value="HYBRID SIGNAL TRANSDUCTION HISTIDINE KINASE J"/>
    <property type="match status" value="1"/>
</dbReference>
<dbReference type="SUPFAM" id="SSF55785">
    <property type="entry name" value="PYP-like sensor domain (PAS domain)"/>
    <property type="match status" value="1"/>
</dbReference>
<dbReference type="Gene3D" id="3.30.450.20">
    <property type="entry name" value="PAS domain"/>
    <property type="match status" value="3"/>
</dbReference>
<feature type="domain" description="Response regulatory" evidence="22">
    <location>
        <begin position="727"/>
        <end position="843"/>
    </location>
</feature>
<dbReference type="InterPro" id="IPR001789">
    <property type="entry name" value="Sig_transdc_resp-reg_receiver"/>
</dbReference>
<evidence type="ECO:0000256" key="14">
    <source>
        <dbReference type="ARBA" id="ARBA00023026"/>
    </source>
</evidence>
<dbReference type="InterPro" id="IPR003594">
    <property type="entry name" value="HATPase_dom"/>
</dbReference>
<dbReference type="SUPFAM" id="SSF47226">
    <property type="entry name" value="Histidine-containing phosphotransfer domain, HPT domain"/>
    <property type="match status" value="1"/>
</dbReference>
<dbReference type="Gene3D" id="3.30.565.10">
    <property type="entry name" value="Histidine kinase-like ATPase, C-terminal domain"/>
    <property type="match status" value="1"/>
</dbReference>
<dbReference type="InterPro" id="IPR036641">
    <property type="entry name" value="HPT_dom_sf"/>
</dbReference>
<dbReference type="HOGENOM" id="CLU_000445_114_21_4"/>
<dbReference type="CDD" id="cd00130">
    <property type="entry name" value="PAS"/>
    <property type="match status" value="1"/>
</dbReference>
<feature type="modified residue" description="4-aspartylphosphate" evidence="19">
    <location>
        <position position="776"/>
    </location>
</feature>
<dbReference type="SMART" id="SM00448">
    <property type="entry name" value="REC"/>
    <property type="match status" value="1"/>
</dbReference>
<keyword evidence="14" id="KW-0843">Virulence</keyword>
<evidence type="ECO:0000256" key="12">
    <source>
        <dbReference type="ARBA" id="ARBA00022989"/>
    </source>
</evidence>
<evidence type="ECO:0000256" key="5">
    <source>
        <dbReference type="ARBA" id="ARBA00022553"/>
    </source>
</evidence>
<dbReference type="EC" id="2.7.13.3" evidence="3"/>
<keyword evidence="9" id="KW-0547">Nucleotide-binding</keyword>
<evidence type="ECO:0000259" key="23">
    <source>
        <dbReference type="PROSITE" id="PS50112"/>
    </source>
</evidence>
<dbReference type="InterPro" id="IPR008207">
    <property type="entry name" value="Sig_transdc_His_kin_Hpt_dom"/>
</dbReference>
<dbReference type="Pfam" id="PF00512">
    <property type="entry name" value="HisKA"/>
    <property type="match status" value="1"/>
</dbReference>
<dbReference type="PROSITE" id="PS50112">
    <property type="entry name" value="PAS"/>
    <property type="match status" value="1"/>
</dbReference>
<evidence type="ECO:0000256" key="15">
    <source>
        <dbReference type="ARBA" id="ARBA00023136"/>
    </source>
</evidence>
<keyword evidence="13" id="KW-0902">Two-component regulatory system</keyword>
<dbReference type="SUPFAM" id="SSF52172">
    <property type="entry name" value="CheY-like"/>
    <property type="match status" value="1"/>
</dbReference>
<dbReference type="InterPro" id="IPR035965">
    <property type="entry name" value="PAS-like_dom_sf"/>
</dbReference>
<evidence type="ECO:0000256" key="10">
    <source>
        <dbReference type="ARBA" id="ARBA00022777"/>
    </source>
</evidence>
<dbReference type="InterPro" id="IPR013656">
    <property type="entry name" value="PAS_4"/>
</dbReference>
<dbReference type="InterPro" id="IPR036097">
    <property type="entry name" value="HisK_dim/P_sf"/>
</dbReference>
<dbReference type="Gene3D" id="1.10.287.130">
    <property type="match status" value="1"/>
</dbReference>
<comment type="subcellular location">
    <subcellularLocation>
        <location evidence="2">Cell membrane</location>
        <topology evidence="2">Multi-pass membrane protein</topology>
    </subcellularLocation>
</comment>
<evidence type="ECO:0000259" key="21">
    <source>
        <dbReference type="PROSITE" id="PS50109"/>
    </source>
</evidence>
<feature type="transmembrane region" description="Helical" evidence="20">
    <location>
        <begin position="278"/>
        <end position="297"/>
    </location>
</feature>
<dbReference type="NCBIfam" id="TIGR00229">
    <property type="entry name" value="sensory_box"/>
    <property type="match status" value="1"/>
</dbReference>
<dbReference type="eggNOG" id="COG2198">
    <property type="taxonomic scope" value="Bacteria"/>
</dbReference>
<evidence type="ECO:0000259" key="24">
    <source>
        <dbReference type="PROSITE" id="PS50113"/>
    </source>
</evidence>
<dbReference type="InterPro" id="IPR005467">
    <property type="entry name" value="His_kinase_dom"/>
</dbReference>
<dbReference type="InterPro" id="IPR033479">
    <property type="entry name" value="dCache_1"/>
</dbReference>
<dbReference type="Pfam" id="PF00072">
    <property type="entry name" value="Response_reg"/>
    <property type="match status" value="1"/>
</dbReference>
<dbReference type="InterPro" id="IPR004358">
    <property type="entry name" value="Sig_transdc_His_kin-like_C"/>
</dbReference>
<dbReference type="FunFam" id="1.10.287.130:FF:000004">
    <property type="entry name" value="Ethylene receptor 1"/>
    <property type="match status" value="1"/>
</dbReference>
<evidence type="ECO:0000256" key="2">
    <source>
        <dbReference type="ARBA" id="ARBA00004651"/>
    </source>
</evidence>
<evidence type="ECO:0000256" key="7">
    <source>
        <dbReference type="ARBA" id="ARBA00022692"/>
    </source>
</evidence>
<keyword evidence="12 20" id="KW-1133">Transmembrane helix</keyword>
<dbReference type="AlphaFoldDB" id="I0HRG3"/>
<dbReference type="Pfam" id="PF08448">
    <property type="entry name" value="PAS_4"/>
    <property type="match status" value="1"/>
</dbReference>
<keyword evidence="27" id="KW-1185">Reference proteome</keyword>
<dbReference type="GO" id="GO:0000155">
    <property type="term" value="F:phosphorelay sensor kinase activity"/>
    <property type="evidence" value="ECO:0007669"/>
    <property type="project" value="InterPro"/>
</dbReference>
<dbReference type="PRINTS" id="PR00344">
    <property type="entry name" value="BCTRLSENSOR"/>
</dbReference>
<dbReference type="SUPFAM" id="SSF47384">
    <property type="entry name" value="Homodimeric domain of signal transducing histidine kinase"/>
    <property type="match status" value="1"/>
</dbReference>
<evidence type="ECO:0000256" key="6">
    <source>
        <dbReference type="ARBA" id="ARBA00022679"/>
    </source>
</evidence>
<dbReference type="PROSITE" id="PS50894">
    <property type="entry name" value="HPT"/>
    <property type="match status" value="1"/>
</dbReference>
<feature type="modified residue" description="Phosphohistidine" evidence="18">
    <location>
        <position position="930"/>
    </location>
</feature>
<dbReference type="Gene3D" id="3.40.50.2300">
    <property type="match status" value="1"/>
</dbReference>
<dbReference type="FunFam" id="3.30.565.10:FF:000010">
    <property type="entry name" value="Sensor histidine kinase RcsC"/>
    <property type="match status" value="1"/>
</dbReference>
<dbReference type="CDD" id="cd17546">
    <property type="entry name" value="REC_hyHK_CKI1_RcsC-like"/>
    <property type="match status" value="1"/>
</dbReference>
<name>I0HRG3_RUBGI</name>
<dbReference type="SMART" id="SM00091">
    <property type="entry name" value="PAS"/>
    <property type="match status" value="1"/>
</dbReference>
<keyword evidence="15 20" id="KW-0472">Membrane</keyword>
<evidence type="ECO:0000256" key="4">
    <source>
        <dbReference type="ARBA" id="ARBA00022475"/>
    </source>
</evidence>
<gene>
    <name evidence="26" type="ordered locus">RGE_22590</name>
</gene>
<comment type="function">
    <text evidence="16">Member of the two-component regulatory system BvgS/BvgA. Phosphorylates BvgA via a four-step phosphorelay in response to environmental signals.</text>
</comment>
<dbReference type="EMBL" id="AP012320">
    <property type="protein sequence ID" value="BAL95600.1"/>
    <property type="molecule type" value="Genomic_DNA"/>
</dbReference>
<dbReference type="SUPFAM" id="SSF55874">
    <property type="entry name" value="ATPase domain of HSP90 chaperone/DNA topoisomerase II/histidine kinase"/>
    <property type="match status" value="1"/>
</dbReference>
<dbReference type="CDD" id="cd12915">
    <property type="entry name" value="PDC2_DGC_like"/>
    <property type="match status" value="1"/>
</dbReference>
<dbReference type="GO" id="GO:0005524">
    <property type="term" value="F:ATP binding"/>
    <property type="evidence" value="ECO:0007669"/>
    <property type="project" value="UniProtKB-KW"/>
</dbReference>
<evidence type="ECO:0000256" key="17">
    <source>
        <dbReference type="ARBA" id="ARBA00070152"/>
    </source>
</evidence>
<dbReference type="PATRIC" id="fig|983917.3.peg.2189"/>
<dbReference type="PROSITE" id="PS50109">
    <property type="entry name" value="HIS_KIN"/>
    <property type="match status" value="1"/>
</dbReference>
<evidence type="ECO:0000256" key="13">
    <source>
        <dbReference type="ARBA" id="ARBA00023012"/>
    </source>
</evidence>
<dbReference type="KEGG" id="rge:RGE_22590"/>
<dbReference type="Pfam" id="PF02743">
    <property type="entry name" value="dCache_1"/>
    <property type="match status" value="1"/>
</dbReference>
<comment type="catalytic activity">
    <reaction evidence="1">
        <text>ATP + protein L-histidine = ADP + protein N-phospho-L-histidine.</text>
        <dbReference type="EC" id="2.7.13.3"/>
    </reaction>
</comment>
<evidence type="ECO:0000256" key="20">
    <source>
        <dbReference type="SAM" id="Phobius"/>
    </source>
</evidence>
<evidence type="ECO:0000256" key="16">
    <source>
        <dbReference type="ARBA" id="ARBA00058004"/>
    </source>
</evidence>
<dbReference type="STRING" id="983917.RGE_22590"/>
<dbReference type="CDD" id="cd16922">
    <property type="entry name" value="HATPase_EvgS-ArcB-TorS-like"/>
    <property type="match status" value="1"/>
</dbReference>
<dbReference type="Gene3D" id="1.20.120.160">
    <property type="entry name" value="HPT domain"/>
    <property type="match status" value="1"/>
</dbReference>
<keyword evidence="10 26" id="KW-0418">Kinase</keyword>
<evidence type="ECO:0000259" key="25">
    <source>
        <dbReference type="PROSITE" id="PS50894"/>
    </source>
</evidence>
<keyword evidence="11" id="KW-0067">ATP-binding</keyword>
<feature type="domain" description="PAC" evidence="24">
    <location>
        <begin position="394"/>
        <end position="445"/>
    </location>
</feature>
<dbReference type="PROSITE" id="PS50113">
    <property type="entry name" value="PAC"/>
    <property type="match status" value="1"/>
</dbReference>
<evidence type="ECO:0000256" key="3">
    <source>
        <dbReference type="ARBA" id="ARBA00012438"/>
    </source>
</evidence>
<protein>
    <recommendedName>
        <fullName evidence="17">Virulence sensor protein BvgS</fullName>
        <ecNumber evidence="3">2.7.13.3</ecNumber>
    </recommendedName>
</protein>
<dbReference type="SMART" id="SM00387">
    <property type="entry name" value="HATPase_c"/>
    <property type="match status" value="1"/>
</dbReference>
<proteinExistence type="predicted"/>
<evidence type="ECO:0000256" key="8">
    <source>
        <dbReference type="ARBA" id="ARBA00022729"/>
    </source>
</evidence>
<keyword evidence="6 26" id="KW-0808">Transferase</keyword>
<dbReference type="InterPro" id="IPR000014">
    <property type="entry name" value="PAS"/>
</dbReference>
<accession>I0HRG3</accession>
<dbReference type="GO" id="GO:0005886">
    <property type="term" value="C:plasma membrane"/>
    <property type="evidence" value="ECO:0007669"/>
    <property type="project" value="UniProtKB-SubCell"/>
</dbReference>
<evidence type="ECO:0000256" key="1">
    <source>
        <dbReference type="ARBA" id="ARBA00000085"/>
    </source>
</evidence>
<dbReference type="InterPro" id="IPR003661">
    <property type="entry name" value="HisK_dim/P_dom"/>
</dbReference>
<dbReference type="SMART" id="SM00388">
    <property type="entry name" value="HisKA"/>
    <property type="match status" value="1"/>
</dbReference>
<feature type="domain" description="PAS" evidence="23">
    <location>
        <begin position="316"/>
        <end position="357"/>
    </location>
</feature>
<dbReference type="RefSeq" id="WP_014428462.1">
    <property type="nucleotide sequence ID" value="NC_017075.1"/>
</dbReference>
<keyword evidence="5 19" id="KW-0597">Phosphoprotein</keyword>
<dbReference type="InterPro" id="IPR036890">
    <property type="entry name" value="HATPase_C_sf"/>
</dbReference>
<dbReference type="eggNOG" id="COG0642">
    <property type="taxonomic scope" value="Bacteria"/>
</dbReference>
<evidence type="ECO:0000256" key="9">
    <source>
        <dbReference type="ARBA" id="ARBA00022741"/>
    </source>
</evidence>
<dbReference type="Pfam" id="PF01627">
    <property type="entry name" value="Hpt"/>
    <property type="match status" value="1"/>
</dbReference>
<evidence type="ECO:0000256" key="18">
    <source>
        <dbReference type="PROSITE-ProRule" id="PRU00110"/>
    </source>
</evidence>
<dbReference type="eggNOG" id="COG0784">
    <property type="taxonomic scope" value="Bacteria"/>
</dbReference>
<dbReference type="eggNOG" id="COG4191">
    <property type="taxonomic scope" value="Bacteria"/>
</dbReference>
<evidence type="ECO:0000259" key="22">
    <source>
        <dbReference type="PROSITE" id="PS50110"/>
    </source>
</evidence>